<feature type="region of interest" description="Disordered" evidence="1">
    <location>
        <begin position="91"/>
        <end position="131"/>
    </location>
</feature>
<dbReference type="InterPro" id="IPR057630">
    <property type="entry name" value="Terminase_6"/>
</dbReference>
<dbReference type="KEGG" id="vg:29066306"/>
<feature type="domain" description="Terminase small subunit actinomycetes phage-type" evidence="2">
    <location>
        <begin position="12"/>
        <end position="127"/>
    </location>
</feature>
<organism evidence="3 4">
    <name type="scientific">Propionibacterium phage PFR1</name>
    <dbReference type="NCBI Taxonomy" id="1838137"/>
    <lineage>
        <taxon>Viruses</taxon>
        <taxon>Duplodnaviria</taxon>
        <taxon>Heunggongvirae</taxon>
        <taxon>Uroviricota</taxon>
        <taxon>Caudoviricetes</taxon>
        <taxon>Pulverervirus</taxon>
        <taxon>Pulverervirus PFR1</taxon>
    </lineage>
</organism>
<proteinExistence type="predicted"/>
<dbReference type="Pfam" id="PF23931">
    <property type="entry name" value="Terminase_6"/>
    <property type="match status" value="1"/>
</dbReference>
<sequence length="131" mass="14175">MPRHKVGPVERATDNAIREARKKGILGVIDGGAVAALRAVSRKIDVQDDYFKALADDAAEHNGRPPSMDNVSLPTYLKFCESLGLSPAGRKQFNAANKPDKPAVRTKPATAVVSKDAPVDELAKRRSWRTA</sequence>
<evidence type="ECO:0000259" key="2">
    <source>
        <dbReference type="Pfam" id="PF23931"/>
    </source>
</evidence>
<name>A0A173G9C8_9CAUD</name>
<accession>A0A173G9C8</accession>
<dbReference type="EMBL" id="KU984979">
    <property type="protein sequence ID" value="ANH49892.1"/>
    <property type="molecule type" value="Genomic_DNA"/>
</dbReference>
<dbReference type="Proteomes" id="UP000204227">
    <property type="component" value="Segment"/>
</dbReference>
<evidence type="ECO:0000256" key="1">
    <source>
        <dbReference type="SAM" id="MobiDB-lite"/>
    </source>
</evidence>
<evidence type="ECO:0000313" key="4">
    <source>
        <dbReference type="Proteomes" id="UP000204227"/>
    </source>
</evidence>
<evidence type="ECO:0000313" key="3">
    <source>
        <dbReference type="EMBL" id="ANH49892.1"/>
    </source>
</evidence>
<protein>
    <recommendedName>
        <fullName evidence="2">Terminase small subunit actinomycetes phage-type domain-containing protein</fullName>
    </recommendedName>
</protein>
<dbReference type="GeneID" id="29066306"/>
<keyword evidence="4" id="KW-1185">Reference proteome</keyword>
<dbReference type="RefSeq" id="YP_009287677.1">
    <property type="nucleotide sequence ID" value="NC_031076.1"/>
</dbReference>
<reference evidence="3 4" key="1">
    <citation type="submission" date="2016-05" db="EMBL/GenBank/DDBJ databases">
        <title>Dynamic interactions between prophages, induce lysis in Propionibacterium acnes.</title>
        <authorList>
            <person name="Brown T.L."/>
            <person name="Tucci J."/>
            <person name="Dyson Z.A."/>
            <person name="Petrovski S."/>
        </authorList>
    </citation>
    <scope>NUCLEOTIDE SEQUENCE [LARGE SCALE GENOMIC DNA]</scope>
</reference>
<gene>
    <name evidence="3" type="ORF">PFR1_1</name>
</gene>